<evidence type="ECO:0000256" key="1">
    <source>
        <dbReference type="SAM" id="MobiDB-lite"/>
    </source>
</evidence>
<feature type="compositionally biased region" description="Pro residues" evidence="1">
    <location>
        <begin position="339"/>
        <end position="352"/>
    </location>
</feature>
<keyword evidence="2" id="KW-0812">Transmembrane</keyword>
<feature type="compositionally biased region" description="Basic and acidic residues" evidence="1">
    <location>
        <begin position="531"/>
        <end position="545"/>
    </location>
</feature>
<keyword evidence="2" id="KW-1133">Transmembrane helix</keyword>
<protein>
    <submittedName>
        <fullName evidence="3">Uncharacterized protein</fullName>
    </submittedName>
</protein>
<feature type="region of interest" description="Disordered" evidence="1">
    <location>
        <begin position="400"/>
        <end position="478"/>
    </location>
</feature>
<evidence type="ECO:0000256" key="2">
    <source>
        <dbReference type="SAM" id="Phobius"/>
    </source>
</evidence>
<sequence>MSERLNQGIFTVVEILGVIIAVALQATRSRDETRRLLAETVQRECGNFLQFLQEQDFEHFEDPWEDFWAETLDNHEACNRYLQDLKRSDVSDEGTISAEFDVWLKISREHANLIQWLPRLKEDLKYEKQSWSRRRPPSSYRGNVMSEAGRPRARVRHSFSDGSVLSEVNTPHSRFQRPAHSQARSMTYPQLDYDGSLRNSTSYAPAKTFSTVDELSQGLENIQVIDEDPFDDVGATFPPSAGDRHSPDDYFHNTSNFSATSMPHHAGHPPQHPRRQSTESIYSHSNILPIYNFPNLNSGSHIPQHPVHPVPRSNTSPVYTLRNHSQQSLNMHPIHDSPPDPAPYYPQGPTSPPYLRRTSSRQSIDPASHFSSVPIVSDPDLQAKMKRRVSFTSSAINSKPVKGILKNGSSRSGTTDFRSRPPEPSVMREASKESWSTTATAGGTKKSWSTTATAGGGTDWQFEPLLQSPGASSSSTVPFLDLEHEPRSRYPPATHTGAIRPPAGPMFTVHHLTQKPIVVMSKPSKHNHEPRHKDEHDKKHGESGVHRVLKKKKGTKEGKK</sequence>
<feature type="compositionally biased region" description="Polar residues" evidence="1">
    <location>
        <begin position="433"/>
        <end position="449"/>
    </location>
</feature>
<feature type="compositionally biased region" description="Polar residues" evidence="1">
    <location>
        <begin position="407"/>
        <end position="416"/>
    </location>
</feature>
<keyword evidence="4" id="KW-1185">Reference proteome</keyword>
<gene>
    <name evidence="3" type="ORF">AAF712_013747</name>
</gene>
<keyword evidence="2" id="KW-0472">Membrane</keyword>
<feature type="compositionally biased region" description="Basic and acidic residues" evidence="1">
    <location>
        <begin position="242"/>
        <end position="251"/>
    </location>
</feature>
<feature type="region of interest" description="Disordered" evidence="1">
    <location>
        <begin position="133"/>
        <end position="155"/>
    </location>
</feature>
<organism evidence="3 4">
    <name type="scientific">Marasmius tenuissimus</name>
    <dbReference type="NCBI Taxonomy" id="585030"/>
    <lineage>
        <taxon>Eukaryota</taxon>
        <taxon>Fungi</taxon>
        <taxon>Dikarya</taxon>
        <taxon>Basidiomycota</taxon>
        <taxon>Agaricomycotina</taxon>
        <taxon>Agaricomycetes</taxon>
        <taxon>Agaricomycetidae</taxon>
        <taxon>Agaricales</taxon>
        <taxon>Marasmiineae</taxon>
        <taxon>Marasmiaceae</taxon>
        <taxon>Marasmius</taxon>
    </lineage>
</organism>
<feature type="compositionally biased region" description="Polar residues" evidence="1">
    <location>
        <begin position="252"/>
        <end position="261"/>
    </location>
</feature>
<proteinExistence type="predicted"/>
<dbReference type="EMBL" id="JBBXMP010000222">
    <property type="protein sequence ID" value="KAL0059516.1"/>
    <property type="molecule type" value="Genomic_DNA"/>
</dbReference>
<feature type="region of interest" description="Disordered" evidence="1">
    <location>
        <begin position="522"/>
        <end position="560"/>
    </location>
</feature>
<feature type="region of interest" description="Disordered" evidence="1">
    <location>
        <begin position="329"/>
        <end position="371"/>
    </location>
</feature>
<evidence type="ECO:0000313" key="4">
    <source>
        <dbReference type="Proteomes" id="UP001437256"/>
    </source>
</evidence>
<feature type="transmembrane region" description="Helical" evidence="2">
    <location>
        <begin position="6"/>
        <end position="26"/>
    </location>
</feature>
<dbReference type="Proteomes" id="UP001437256">
    <property type="component" value="Unassembled WGS sequence"/>
</dbReference>
<feature type="region of interest" description="Disordered" evidence="1">
    <location>
        <begin position="226"/>
        <end position="279"/>
    </location>
</feature>
<name>A0ABR2ZD41_9AGAR</name>
<feature type="region of interest" description="Disordered" evidence="1">
    <location>
        <begin position="299"/>
        <end position="318"/>
    </location>
</feature>
<accession>A0ABR2ZD41</accession>
<feature type="compositionally biased region" description="Polar residues" evidence="1">
    <location>
        <begin position="360"/>
        <end position="371"/>
    </location>
</feature>
<evidence type="ECO:0000313" key="3">
    <source>
        <dbReference type="EMBL" id="KAL0059516.1"/>
    </source>
</evidence>
<reference evidence="3 4" key="1">
    <citation type="submission" date="2024-05" db="EMBL/GenBank/DDBJ databases">
        <title>A draft genome resource for the thread blight pathogen Marasmius tenuissimus strain MS-2.</title>
        <authorList>
            <person name="Yulfo-Soto G.E."/>
            <person name="Baruah I.K."/>
            <person name="Amoako-Attah I."/>
            <person name="Bukari Y."/>
            <person name="Meinhardt L.W."/>
            <person name="Bailey B.A."/>
            <person name="Cohen S.P."/>
        </authorList>
    </citation>
    <scope>NUCLEOTIDE SEQUENCE [LARGE SCALE GENOMIC DNA]</scope>
    <source>
        <strain evidence="3 4">MS-2</strain>
    </source>
</reference>
<feature type="compositionally biased region" description="Basic residues" evidence="1">
    <location>
        <begin position="265"/>
        <end position="275"/>
    </location>
</feature>
<comment type="caution">
    <text evidence="3">The sequence shown here is derived from an EMBL/GenBank/DDBJ whole genome shotgun (WGS) entry which is preliminary data.</text>
</comment>